<dbReference type="EC" id="3.1.21.3" evidence="5"/>
<evidence type="ECO:0000313" key="6">
    <source>
        <dbReference type="Proteomes" id="UP001195422"/>
    </source>
</evidence>
<keyword evidence="3" id="KW-0238">DNA-binding</keyword>
<comment type="similarity">
    <text evidence="1">Belongs to the type-I restriction system S methylase family.</text>
</comment>
<evidence type="ECO:0000259" key="4">
    <source>
        <dbReference type="Pfam" id="PF01420"/>
    </source>
</evidence>
<dbReference type="Gene3D" id="3.90.220.20">
    <property type="entry name" value="DNA methylase specificity domains"/>
    <property type="match status" value="2"/>
</dbReference>
<accession>A0ABS4XLB2</accession>
<keyword evidence="5" id="KW-0378">Hydrolase</keyword>
<dbReference type="SUPFAM" id="SSF116734">
    <property type="entry name" value="DNA methylase specificity domain"/>
    <property type="match status" value="2"/>
</dbReference>
<gene>
    <name evidence="5" type="ORF">JOF39_000377</name>
</gene>
<dbReference type="CDD" id="cd17257">
    <property type="entry name" value="RMtype1_S_EcoBI-TRD1-CR1_like"/>
    <property type="match status" value="1"/>
</dbReference>
<evidence type="ECO:0000256" key="3">
    <source>
        <dbReference type="ARBA" id="ARBA00023125"/>
    </source>
</evidence>
<evidence type="ECO:0000256" key="1">
    <source>
        <dbReference type="ARBA" id="ARBA00010923"/>
    </source>
</evidence>
<comment type="caution">
    <text evidence="5">The sequence shown here is derived from an EMBL/GenBank/DDBJ whole genome shotgun (WGS) entry which is preliminary data.</text>
</comment>
<dbReference type="EMBL" id="JAGIOJ010000001">
    <property type="protein sequence ID" value="MBP2397296.1"/>
    <property type="molecule type" value="Genomic_DNA"/>
</dbReference>
<keyword evidence="2" id="KW-0680">Restriction system</keyword>
<name>A0ABS4XLB2_GLUPR</name>
<dbReference type="InterPro" id="IPR044946">
    <property type="entry name" value="Restrct_endonuc_typeI_TRD_sf"/>
</dbReference>
<dbReference type="PANTHER" id="PTHR30408">
    <property type="entry name" value="TYPE-1 RESTRICTION ENZYME ECOKI SPECIFICITY PROTEIN"/>
    <property type="match status" value="1"/>
</dbReference>
<reference evidence="5 6" key="1">
    <citation type="submission" date="2021-03" db="EMBL/GenBank/DDBJ databases">
        <title>Sequencing the genomes of 1000 actinobacteria strains.</title>
        <authorList>
            <person name="Klenk H.-P."/>
        </authorList>
    </citation>
    <scope>NUCLEOTIDE SEQUENCE [LARGE SCALE GENOMIC DNA]</scope>
    <source>
        <strain evidence="5 6">DSM 20168</strain>
    </source>
</reference>
<keyword evidence="6" id="KW-1185">Reference proteome</keyword>
<dbReference type="Pfam" id="PF01420">
    <property type="entry name" value="Methylase_S"/>
    <property type="match status" value="2"/>
</dbReference>
<evidence type="ECO:0000313" key="5">
    <source>
        <dbReference type="EMBL" id="MBP2397296.1"/>
    </source>
</evidence>
<dbReference type="InterPro" id="IPR000055">
    <property type="entry name" value="Restrct_endonuc_typeI_TRD"/>
</dbReference>
<evidence type="ECO:0000256" key="2">
    <source>
        <dbReference type="ARBA" id="ARBA00022747"/>
    </source>
</evidence>
<proteinExistence type="inferred from homology"/>
<sequence>MIRNCQKLLIADAPLQLIDGDRGKHYPNGTDFTTNGDCLFLSARNVTKSGFLFEETSFISGAKDSILRAGKLKRGDIVLTTRGTVGNCALYDETVPYDNIRINSGMLLVRADSRFLDARYLYYFLRSEFFGAQVESLVSGSAQPQLPVRDLNTAKIFMPTITKQRAIADVLGALDDKIAFNTKFANNIDTYIHLQFEAAIQGSVSKVKPFLEVFDVQFGEAFKGDKFAEPGTGRPLIRIRDLKTFTSQVWTTESRSKETLVHAGDVVVGMDAEFRATSWLGEPGLLNQRVCRVTSKLGKSAFVRESLKRPLATIENYKTGTTVIHLNKKDLEENNVLIPDIEAINYFESTTEDLYRSRVALAAENRALAATRDALLPQLMSGKLQLKDAETLVGSVV</sequence>
<dbReference type="GO" id="GO:0009035">
    <property type="term" value="F:type I site-specific deoxyribonuclease activity"/>
    <property type="evidence" value="ECO:0007669"/>
    <property type="project" value="UniProtKB-EC"/>
</dbReference>
<dbReference type="Proteomes" id="UP001195422">
    <property type="component" value="Unassembled WGS sequence"/>
</dbReference>
<organism evidence="5 6">
    <name type="scientific">Glutamicibacter protophormiae</name>
    <name type="common">Brevibacterium protophormiae</name>
    <dbReference type="NCBI Taxonomy" id="37930"/>
    <lineage>
        <taxon>Bacteria</taxon>
        <taxon>Bacillati</taxon>
        <taxon>Actinomycetota</taxon>
        <taxon>Actinomycetes</taxon>
        <taxon>Micrococcales</taxon>
        <taxon>Micrococcaceae</taxon>
        <taxon>Glutamicibacter</taxon>
    </lineage>
</organism>
<protein>
    <submittedName>
        <fullName evidence="5">Type I restriction enzyme S subunit</fullName>
        <ecNumber evidence="5">3.1.21.3</ecNumber>
    </submittedName>
</protein>
<dbReference type="RefSeq" id="WP_188947312.1">
    <property type="nucleotide sequence ID" value="NZ_BMPH01000002.1"/>
</dbReference>
<feature type="domain" description="Type I restriction modification DNA specificity" evidence="4">
    <location>
        <begin position="211"/>
        <end position="342"/>
    </location>
</feature>
<feature type="domain" description="Type I restriction modification DNA specificity" evidence="4">
    <location>
        <begin position="71"/>
        <end position="188"/>
    </location>
</feature>
<dbReference type="InterPro" id="IPR052021">
    <property type="entry name" value="Type-I_RS_S_subunit"/>
</dbReference>
<dbReference type="PANTHER" id="PTHR30408:SF12">
    <property type="entry name" value="TYPE I RESTRICTION ENZYME MJAVIII SPECIFICITY SUBUNIT"/>
    <property type="match status" value="1"/>
</dbReference>